<dbReference type="PANTHER" id="PTHR37042:SF4">
    <property type="entry name" value="OUTER MEMBRANE PROTEIN RV1973"/>
    <property type="match status" value="1"/>
</dbReference>
<dbReference type="EMBL" id="JBHLXH010000001">
    <property type="protein sequence ID" value="MFC0221032.1"/>
    <property type="molecule type" value="Genomic_DNA"/>
</dbReference>
<evidence type="ECO:0000313" key="4">
    <source>
        <dbReference type="Proteomes" id="UP001589698"/>
    </source>
</evidence>
<protein>
    <recommendedName>
        <fullName evidence="5">Mce-associated membrane protein</fullName>
    </recommendedName>
</protein>
<sequence>MRRACAVLGALVLVAAGVLGWLVLDRPEDGAADDLTSADQPAAYLVSAAVRDDVLQAADQAVTRVYGYSWRSLPEDRSAARALLTGRMAERYDRTMAGLAPDARSEHRVVEVTVPGSGVVHAAADYARVLVLVDRRTTARGRAEPRLDLDRVLVTLVRVDGAWRVSELDSL</sequence>
<keyword evidence="4" id="KW-1185">Reference proteome</keyword>
<dbReference type="RefSeq" id="WP_378516742.1">
    <property type="nucleotide sequence ID" value="NZ_CBCSDI010000003.1"/>
</dbReference>
<accession>A0ABV6DWC3</accession>
<dbReference type="Proteomes" id="UP001589698">
    <property type="component" value="Unassembled WGS sequence"/>
</dbReference>
<keyword evidence="2" id="KW-0472">Membrane</keyword>
<comment type="subcellular location">
    <subcellularLocation>
        <location evidence="1">Membrane</location>
    </subcellularLocation>
</comment>
<reference evidence="3 4" key="1">
    <citation type="submission" date="2024-09" db="EMBL/GenBank/DDBJ databases">
        <authorList>
            <person name="Sun Q."/>
            <person name="Mori K."/>
        </authorList>
    </citation>
    <scope>NUCLEOTIDE SEQUENCE [LARGE SCALE GENOMIC DNA]</scope>
    <source>
        <strain evidence="3 4">CCM 8654</strain>
    </source>
</reference>
<name>A0ABV6DWC3_9ACTN</name>
<gene>
    <name evidence="3" type="ORF">ACFFJG_00960</name>
</gene>
<evidence type="ECO:0000256" key="1">
    <source>
        <dbReference type="ARBA" id="ARBA00004370"/>
    </source>
</evidence>
<organism evidence="3 4">
    <name type="scientific">Nocardioides zeicaulis</name>
    <dbReference type="NCBI Taxonomy" id="1776857"/>
    <lineage>
        <taxon>Bacteria</taxon>
        <taxon>Bacillati</taxon>
        <taxon>Actinomycetota</taxon>
        <taxon>Actinomycetes</taxon>
        <taxon>Propionibacteriales</taxon>
        <taxon>Nocardioidaceae</taxon>
        <taxon>Nocardioides</taxon>
    </lineage>
</organism>
<evidence type="ECO:0000313" key="3">
    <source>
        <dbReference type="EMBL" id="MFC0221032.1"/>
    </source>
</evidence>
<evidence type="ECO:0008006" key="5">
    <source>
        <dbReference type="Google" id="ProtNLM"/>
    </source>
</evidence>
<dbReference type="PANTHER" id="PTHR37042">
    <property type="entry name" value="OUTER MEMBRANE PROTEIN RV1973"/>
    <property type="match status" value="1"/>
</dbReference>
<comment type="caution">
    <text evidence="3">The sequence shown here is derived from an EMBL/GenBank/DDBJ whole genome shotgun (WGS) entry which is preliminary data.</text>
</comment>
<evidence type="ECO:0000256" key="2">
    <source>
        <dbReference type="ARBA" id="ARBA00023136"/>
    </source>
</evidence>
<proteinExistence type="predicted"/>